<dbReference type="Pfam" id="PF00855">
    <property type="entry name" value="PWWP"/>
    <property type="match status" value="1"/>
</dbReference>
<evidence type="ECO:0000259" key="2">
    <source>
        <dbReference type="PROSITE" id="PS50812"/>
    </source>
</evidence>
<protein>
    <recommendedName>
        <fullName evidence="2">PWWP domain-containing protein</fullName>
    </recommendedName>
</protein>
<comment type="caution">
    <text evidence="3">The sequence shown here is derived from an EMBL/GenBank/DDBJ whole genome shotgun (WGS) entry which is preliminary data.</text>
</comment>
<dbReference type="PROSITE" id="PS50812">
    <property type="entry name" value="PWWP"/>
    <property type="match status" value="1"/>
</dbReference>
<evidence type="ECO:0000313" key="4">
    <source>
        <dbReference type="Proteomes" id="UP001187531"/>
    </source>
</evidence>
<evidence type="ECO:0000256" key="1">
    <source>
        <dbReference type="SAM" id="MobiDB-lite"/>
    </source>
</evidence>
<feature type="region of interest" description="Disordered" evidence="1">
    <location>
        <begin position="296"/>
        <end position="354"/>
    </location>
</feature>
<dbReference type="Gene3D" id="2.30.30.140">
    <property type="match status" value="1"/>
</dbReference>
<feature type="compositionally biased region" description="Basic and acidic residues" evidence="1">
    <location>
        <begin position="471"/>
        <end position="482"/>
    </location>
</feature>
<name>A0AA88IA53_ARTSF</name>
<sequence>MSDEKVEFRASDLVWVKLSGCWWPGEVQDLKTVPEEVKEDLGDDCLAVVKFFDEDYYEPIYDEKDAYPYNCSQRQEFIEKGMARYRSKAKEGSNLLKKLPEDLKKAQELTGGPTEIIDELMNAPKVSKISYSQIFAPTSNKRKATVLEVSPKPSKKTKDEESKNKQGNVVVKTAKAETPKVKVESAKKLKNTKQTSQMSVDLSGSNGFQCEYCNFCTNRLNVIILHRKSHSDGVIPIEKKPEIIPTETSKRKKSKAKEKLKGDILAVTASPSDTAFDTLVGMSTSQLTVHVPEISKDNLKKVESPPKPTPRKGNNLVPIKSQKKSGKRKVGTPSKSTSLLAEYSTKKSPSKRALQKKVVSSDEIKSKLLADWDDDEELATPINNIDDSGSENETADNILVSVKSDDEDEDIKIKSYKADVEDSAEGIVEEDQARKLNIEIANFLESAKIPEVELPSAKDLTNGDTLSPKGTKYDCKSRSEDAKDQSYDFSRDMRDGICSVSEDVKDENTATPKDIKDKSNFTSTDYVNSDKEVFNVEIASEESDKEVPKIIVASETEPATHPTESILNTCHLKPVHKALPVPADFSNAVAVPETKTVTTTSIIASSQEGSNEAVIQQELAVPPPPIVMSQAVVLQDGQIVAPTDINGETYVFVALDDADTANFNGATFVAYAETGDAANQTFFVDSDSLAQSGVLLGIDSLTPAKQEKNGKSSAQR</sequence>
<dbReference type="SUPFAM" id="SSF63748">
    <property type="entry name" value="Tudor/PWWP/MBT"/>
    <property type="match status" value="1"/>
</dbReference>
<accession>A0AA88IA53</accession>
<feature type="domain" description="PWWP" evidence="2">
    <location>
        <begin position="10"/>
        <end position="58"/>
    </location>
</feature>
<dbReference type="InterPro" id="IPR000313">
    <property type="entry name" value="PWWP_dom"/>
</dbReference>
<dbReference type="CDD" id="cd05162">
    <property type="entry name" value="PWWP"/>
    <property type="match status" value="1"/>
</dbReference>
<dbReference type="AlphaFoldDB" id="A0AA88IA53"/>
<gene>
    <name evidence="3" type="ORF">QYM36_001278</name>
</gene>
<evidence type="ECO:0000313" key="3">
    <source>
        <dbReference type="EMBL" id="KAK2724730.1"/>
    </source>
</evidence>
<proteinExistence type="predicted"/>
<reference evidence="3" key="1">
    <citation type="submission" date="2023-07" db="EMBL/GenBank/DDBJ databases">
        <title>Chromosome-level genome assembly of Artemia franciscana.</title>
        <authorList>
            <person name="Jo E."/>
        </authorList>
    </citation>
    <scope>NUCLEOTIDE SEQUENCE</scope>
    <source>
        <tissue evidence="3">Whole body</tissue>
    </source>
</reference>
<feature type="region of interest" description="Disordered" evidence="1">
    <location>
        <begin position="145"/>
        <end position="169"/>
    </location>
</feature>
<dbReference type="EMBL" id="JAVRJZ010000003">
    <property type="protein sequence ID" value="KAK2724730.1"/>
    <property type="molecule type" value="Genomic_DNA"/>
</dbReference>
<feature type="compositionally biased region" description="Basic residues" evidence="1">
    <location>
        <begin position="321"/>
        <end position="330"/>
    </location>
</feature>
<organism evidence="3 4">
    <name type="scientific">Artemia franciscana</name>
    <name type="common">Brine shrimp</name>
    <name type="synonym">Artemia sanfranciscana</name>
    <dbReference type="NCBI Taxonomy" id="6661"/>
    <lineage>
        <taxon>Eukaryota</taxon>
        <taxon>Metazoa</taxon>
        <taxon>Ecdysozoa</taxon>
        <taxon>Arthropoda</taxon>
        <taxon>Crustacea</taxon>
        <taxon>Branchiopoda</taxon>
        <taxon>Anostraca</taxon>
        <taxon>Artemiidae</taxon>
        <taxon>Artemia</taxon>
    </lineage>
</organism>
<keyword evidence="4" id="KW-1185">Reference proteome</keyword>
<feature type="region of interest" description="Disordered" evidence="1">
    <location>
        <begin position="459"/>
        <end position="482"/>
    </location>
</feature>
<dbReference type="Proteomes" id="UP001187531">
    <property type="component" value="Unassembled WGS sequence"/>
</dbReference>